<dbReference type="GO" id="GO:0031411">
    <property type="term" value="C:gas vesicle"/>
    <property type="evidence" value="ECO:0007669"/>
    <property type="project" value="UniProtKB-SubCell"/>
</dbReference>
<evidence type="ECO:0000256" key="1">
    <source>
        <dbReference type="ARBA" id="ARBA00022987"/>
    </source>
</evidence>
<evidence type="ECO:0000256" key="2">
    <source>
        <dbReference type="ARBA" id="ARBA00035108"/>
    </source>
</evidence>
<comment type="similarity">
    <text evidence="3">Belongs to the gas vesicle GvpF/GvpL family.</text>
</comment>
<dbReference type="PANTHER" id="PTHR36852:SF1">
    <property type="entry name" value="PROTEIN GVPL 2"/>
    <property type="match status" value="1"/>
</dbReference>
<gene>
    <name evidence="4" type="ORF">Aru02nite_54810</name>
</gene>
<dbReference type="Pfam" id="PF06386">
    <property type="entry name" value="GvpL_GvpF"/>
    <property type="match status" value="1"/>
</dbReference>
<reference evidence="4" key="1">
    <citation type="submission" date="2021-01" db="EMBL/GenBank/DDBJ databases">
        <title>Whole genome shotgun sequence of Actinocatenispora rupis NBRC 107355.</title>
        <authorList>
            <person name="Komaki H."/>
            <person name="Tamura T."/>
        </authorList>
    </citation>
    <scope>NUCLEOTIDE SEQUENCE</scope>
    <source>
        <strain evidence="4">NBRC 107355</strain>
    </source>
</reference>
<dbReference type="AlphaFoldDB" id="A0A8J3JDQ6"/>
<comment type="caution">
    <text evidence="4">The sequence shown here is derived from an EMBL/GenBank/DDBJ whole genome shotgun (WGS) entry which is preliminary data.</text>
</comment>
<protein>
    <submittedName>
        <fullName evidence="4">Gas vesicle protein</fullName>
    </submittedName>
</protein>
<evidence type="ECO:0000313" key="4">
    <source>
        <dbReference type="EMBL" id="GID14592.1"/>
    </source>
</evidence>
<dbReference type="RefSeq" id="WP_203662415.1">
    <property type="nucleotide sequence ID" value="NZ_BAAAZM010000017.1"/>
</dbReference>
<name>A0A8J3JDQ6_9ACTN</name>
<evidence type="ECO:0000313" key="5">
    <source>
        <dbReference type="Proteomes" id="UP000612808"/>
    </source>
</evidence>
<sequence>MTDAVYVYGIVSADTAPPRDHAGIGDPPAKVQTLKSGDVAALVSPIDARTPLGRKEDLLAHQRLLDAVAADGPVLPLTFGAALTDPDAVVGELLEPNRDDFVRALDELRGRAEYMVTARYVQEAVLGEVLDEHPELAELRDSIAGRPEELTHQDRIRLGEGINAAVSAKREHDTRALADVVRPHVVQAVVREPAHELDAARIAVLAEVDAEEKLTGSLAQVARDWHGRAEIRVRGPLAPYDFVTTVR</sequence>
<dbReference type="PANTHER" id="PTHR36852">
    <property type="entry name" value="PROTEIN GVPL 2"/>
    <property type="match status" value="1"/>
</dbReference>
<keyword evidence="1" id="KW-0304">Gas vesicle</keyword>
<dbReference type="Proteomes" id="UP000612808">
    <property type="component" value="Unassembled WGS sequence"/>
</dbReference>
<comment type="subcellular location">
    <subcellularLocation>
        <location evidence="2">Gas vesicle</location>
    </subcellularLocation>
</comment>
<dbReference type="EMBL" id="BOMB01000032">
    <property type="protein sequence ID" value="GID14592.1"/>
    <property type="molecule type" value="Genomic_DNA"/>
</dbReference>
<evidence type="ECO:0000256" key="3">
    <source>
        <dbReference type="ARBA" id="ARBA00035643"/>
    </source>
</evidence>
<organism evidence="4 5">
    <name type="scientific">Actinocatenispora rupis</name>
    <dbReference type="NCBI Taxonomy" id="519421"/>
    <lineage>
        <taxon>Bacteria</taxon>
        <taxon>Bacillati</taxon>
        <taxon>Actinomycetota</taxon>
        <taxon>Actinomycetes</taxon>
        <taxon>Micromonosporales</taxon>
        <taxon>Micromonosporaceae</taxon>
        <taxon>Actinocatenispora</taxon>
    </lineage>
</organism>
<accession>A0A8J3JDQ6</accession>
<dbReference type="InterPro" id="IPR009430">
    <property type="entry name" value="GvpL/GvpF"/>
</dbReference>
<proteinExistence type="inferred from homology"/>
<dbReference type="GO" id="GO:0031412">
    <property type="term" value="P:gas vesicle organization"/>
    <property type="evidence" value="ECO:0007669"/>
    <property type="project" value="InterPro"/>
</dbReference>
<keyword evidence="5" id="KW-1185">Reference proteome</keyword>